<feature type="transmembrane region" description="Helical" evidence="7">
    <location>
        <begin position="248"/>
        <end position="270"/>
    </location>
</feature>
<keyword evidence="5" id="KW-0325">Glycoprotein</keyword>
<keyword evidence="2 7" id="KW-0812">Transmembrane</keyword>
<dbReference type="InterPro" id="IPR020846">
    <property type="entry name" value="MFS_dom"/>
</dbReference>
<comment type="subcellular location">
    <subcellularLocation>
        <location evidence="1">Membrane</location>
        <topology evidence="1">Multi-pass membrane protein</topology>
    </subcellularLocation>
</comment>
<dbReference type="Proteomes" id="UP001140502">
    <property type="component" value="Unassembled WGS sequence"/>
</dbReference>
<dbReference type="OrthoDB" id="2130629at2759"/>
<evidence type="ECO:0000256" key="2">
    <source>
        <dbReference type="ARBA" id="ARBA00022692"/>
    </source>
</evidence>
<feature type="transmembrane region" description="Helical" evidence="7">
    <location>
        <begin position="51"/>
        <end position="78"/>
    </location>
</feature>
<evidence type="ECO:0000256" key="1">
    <source>
        <dbReference type="ARBA" id="ARBA00004141"/>
    </source>
</evidence>
<evidence type="ECO:0000313" key="9">
    <source>
        <dbReference type="EMBL" id="KAJ4320379.1"/>
    </source>
</evidence>
<feature type="transmembrane region" description="Helical" evidence="7">
    <location>
        <begin position="90"/>
        <end position="111"/>
    </location>
</feature>
<dbReference type="PANTHER" id="PTHR42718">
    <property type="entry name" value="MAJOR FACILITATOR SUPERFAMILY MULTIDRUG TRANSPORTER MFSC"/>
    <property type="match status" value="1"/>
</dbReference>
<feature type="transmembrane region" description="Helical" evidence="7">
    <location>
        <begin position="208"/>
        <end position="228"/>
    </location>
</feature>
<dbReference type="Pfam" id="PF07690">
    <property type="entry name" value="MFS_1"/>
    <property type="match status" value="1"/>
</dbReference>
<dbReference type="AlphaFoldDB" id="A0A9W9BPU2"/>
<feature type="transmembrane region" description="Helical" evidence="7">
    <location>
        <begin position="495"/>
        <end position="515"/>
    </location>
</feature>
<evidence type="ECO:0000256" key="4">
    <source>
        <dbReference type="ARBA" id="ARBA00023136"/>
    </source>
</evidence>
<evidence type="ECO:0000256" key="7">
    <source>
        <dbReference type="SAM" id="Phobius"/>
    </source>
</evidence>
<sequence length="526" mass="55816">MSTQTQPVVAHHLGDGPSSEELAPPTILDITNDGSEPDDGKTDEISGLKKVVITIQLSGVTFTSSLINGLVIIGLPAITKDLRLPPSLAFWPASVSGLATASSLLLAGAVADVVGPRWVDLVGCFASGALMIGSGASGNGTELVAFRALQGIGLGMHLASSVAIITQVLPHGRGRNMAFSCLGLSQPLGFSIGLVLGGIFVDTVGWRVGWYLSGALTLFFSVVGLWALPTSRDDRNLKDILQDFRTKVDWVGAMLASTFMTLLCYLLAVLSADVGAIRQPGSIVMLCLSAAALLTFVGWVHRRVQTKKPVLIPNSLWKNAIFSSICVTIALSFAVLNSMELFCSLFFQEIQHLPALQASIRILPCTLVGALVNLVMGLFVHKVPAIWIVTVTSILCAGSPLLMAVIDPSWPYWGNAFIAQVLQPISCDALFTVGLIIITDVFPEDTQALAGAVFNTAAQFGSALGLAILQVVSTMVTEDSDSRDKVVALMQGYRASFWTMFAFMLLCTVVGLLGLRRAGRIGLKRD</sequence>
<keyword evidence="4 7" id="KW-0472">Membrane</keyword>
<dbReference type="GO" id="GO:0016020">
    <property type="term" value="C:membrane"/>
    <property type="evidence" value="ECO:0007669"/>
    <property type="project" value="UniProtKB-SubCell"/>
</dbReference>
<dbReference type="PROSITE" id="PS50850">
    <property type="entry name" value="MFS"/>
    <property type="match status" value="1"/>
</dbReference>
<feature type="region of interest" description="Disordered" evidence="6">
    <location>
        <begin position="1"/>
        <end position="25"/>
    </location>
</feature>
<feature type="transmembrane region" description="Helical" evidence="7">
    <location>
        <begin position="321"/>
        <end position="347"/>
    </location>
</feature>
<dbReference type="GO" id="GO:0022857">
    <property type="term" value="F:transmembrane transporter activity"/>
    <property type="evidence" value="ECO:0007669"/>
    <property type="project" value="InterPro"/>
</dbReference>
<feature type="domain" description="Major facilitator superfamily (MFS) profile" evidence="8">
    <location>
        <begin position="53"/>
        <end position="519"/>
    </location>
</feature>
<comment type="caution">
    <text evidence="9">The sequence shown here is derived from an EMBL/GenBank/DDBJ whole genome shotgun (WGS) entry which is preliminary data.</text>
</comment>
<gene>
    <name evidence="9" type="ORF">N0V84_005873</name>
</gene>
<dbReference type="Gene3D" id="1.20.1250.20">
    <property type="entry name" value="MFS general substrate transporter like domains"/>
    <property type="match status" value="1"/>
</dbReference>
<feature type="transmembrane region" description="Helical" evidence="7">
    <location>
        <begin position="412"/>
        <end position="437"/>
    </location>
</feature>
<name>A0A9W9BPU2_9HYPO</name>
<feature type="transmembrane region" description="Helical" evidence="7">
    <location>
        <begin position="449"/>
        <end position="475"/>
    </location>
</feature>
<feature type="transmembrane region" description="Helical" evidence="7">
    <location>
        <begin position="148"/>
        <end position="169"/>
    </location>
</feature>
<keyword evidence="3 7" id="KW-1133">Transmembrane helix</keyword>
<dbReference type="Gene3D" id="1.20.1720.10">
    <property type="entry name" value="Multidrug resistance protein D"/>
    <property type="match status" value="1"/>
</dbReference>
<proteinExistence type="predicted"/>
<organism evidence="9 10">
    <name type="scientific">Fusarium piperis</name>
    <dbReference type="NCBI Taxonomy" id="1435070"/>
    <lineage>
        <taxon>Eukaryota</taxon>
        <taxon>Fungi</taxon>
        <taxon>Dikarya</taxon>
        <taxon>Ascomycota</taxon>
        <taxon>Pezizomycotina</taxon>
        <taxon>Sordariomycetes</taxon>
        <taxon>Hypocreomycetidae</taxon>
        <taxon>Hypocreales</taxon>
        <taxon>Nectriaceae</taxon>
        <taxon>Fusarium</taxon>
        <taxon>Fusarium solani species complex</taxon>
    </lineage>
</organism>
<keyword evidence="10" id="KW-1185">Reference proteome</keyword>
<feature type="transmembrane region" description="Helical" evidence="7">
    <location>
        <begin position="359"/>
        <end position="379"/>
    </location>
</feature>
<reference evidence="9" key="1">
    <citation type="submission" date="2022-10" db="EMBL/GenBank/DDBJ databases">
        <title>Tapping the CABI collections for fungal endophytes: first genome assemblies for Collariella, Neodidymelliopsis, Ascochyta clinopodiicola, Didymella pomorum, Didymosphaeria variabile, Neocosmospora piperis and Neocucurbitaria cava.</title>
        <authorList>
            <person name="Hill R."/>
        </authorList>
    </citation>
    <scope>NUCLEOTIDE SEQUENCE</scope>
    <source>
        <strain evidence="9">IMI 366586</strain>
    </source>
</reference>
<evidence type="ECO:0000313" key="10">
    <source>
        <dbReference type="Proteomes" id="UP001140502"/>
    </source>
</evidence>
<evidence type="ECO:0000256" key="5">
    <source>
        <dbReference type="ARBA" id="ARBA00023180"/>
    </source>
</evidence>
<evidence type="ECO:0000256" key="6">
    <source>
        <dbReference type="SAM" id="MobiDB-lite"/>
    </source>
</evidence>
<feature type="transmembrane region" description="Helical" evidence="7">
    <location>
        <begin position="118"/>
        <end position="136"/>
    </location>
</feature>
<feature type="transmembrane region" description="Helical" evidence="7">
    <location>
        <begin position="181"/>
        <end position="202"/>
    </location>
</feature>
<feature type="transmembrane region" description="Helical" evidence="7">
    <location>
        <begin position="386"/>
        <end position="406"/>
    </location>
</feature>
<accession>A0A9W9BPU2</accession>
<dbReference type="InterPro" id="IPR011701">
    <property type="entry name" value="MFS"/>
</dbReference>
<dbReference type="EMBL" id="JAPEUR010000109">
    <property type="protein sequence ID" value="KAJ4320379.1"/>
    <property type="molecule type" value="Genomic_DNA"/>
</dbReference>
<dbReference type="InterPro" id="IPR036259">
    <property type="entry name" value="MFS_trans_sf"/>
</dbReference>
<dbReference type="PANTHER" id="PTHR42718:SF27">
    <property type="entry name" value="TRANSPORTER, PUTATIVE-RELATED"/>
    <property type="match status" value="1"/>
</dbReference>
<evidence type="ECO:0000259" key="8">
    <source>
        <dbReference type="PROSITE" id="PS50850"/>
    </source>
</evidence>
<evidence type="ECO:0000256" key="3">
    <source>
        <dbReference type="ARBA" id="ARBA00022989"/>
    </source>
</evidence>
<feature type="transmembrane region" description="Helical" evidence="7">
    <location>
        <begin position="282"/>
        <end position="300"/>
    </location>
</feature>
<protein>
    <recommendedName>
        <fullName evidence="8">Major facilitator superfamily (MFS) profile domain-containing protein</fullName>
    </recommendedName>
</protein>
<dbReference type="SUPFAM" id="SSF103473">
    <property type="entry name" value="MFS general substrate transporter"/>
    <property type="match status" value="1"/>
</dbReference>